<evidence type="ECO:0000313" key="2">
    <source>
        <dbReference type="EMBL" id="KAF7633555.1"/>
    </source>
</evidence>
<keyword evidence="1" id="KW-0472">Membrane</keyword>
<protein>
    <submittedName>
        <fullName evidence="2">G_PROTEIN_RECEP_F1_2 domain-containing protein</fullName>
    </submittedName>
</protein>
<reference evidence="2" key="1">
    <citation type="journal article" date="2020" name="Ecol. Evol.">
        <title>Genome structure and content of the rice root-knot nematode (Meloidogyne graminicola).</title>
        <authorList>
            <person name="Phan N.T."/>
            <person name="Danchin E.G.J."/>
            <person name="Klopp C."/>
            <person name="Perfus-Barbeoch L."/>
            <person name="Kozlowski D.K."/>
            <person name="Koutsovoulos G.D."/>
            <person name="Lopez-Roques C."/>
            <person name="Bouchez O."/>
            <person name="Zahm M."/>
            <person name="Besnard G."/>
            <person name="Bellafiore S."/>
        </authorList>
    </citation>
    <scope>NUCLEOTIDE SEQUENCE</scope>
    <source>
        <strain evidence="2">VN-18</strain>
    </source>
</reference>
<organism evidence="2 3">
    <name type="scientific">Meloidogyne graminicola</name>
    <dbReference type="NCBI Taxonomy" id="189291"/>
    <lineage>
        <taxon>Eukaryota</taxon>
        <taxon>Metazoa</taxon>
        <taxon>Ecdysozoa</taxon>
        <taxon>Nematoda</taxon>
        <taxon>Chromadorea</taxon>
        <taxon>Rhabditida</taxon>
        <taxon>Tylenchina</taxon>
        <taxon>Tylenchomorpha</taxon>
        <taxon>Tylenchoidea</taxon>
        <taxon>Meloidogynidae</taxon>
        <taxon>Meloidogyninae</taxon>
        <taxon>Meloidogyne</taxon>
    </lineage>
</organism>
<gene>
    <name evidence="2" type="ORF">Mgra_00007050</name>
</gene>
<comment type="caution">
    <text evidence="2">The sequence shown here is derived from an EMBL/GenBank/DDBJ whole genome shotgun (WGS) entry which is preliminary data.</text>
</comment>
<keyword evidence="3" id="KW-1185">Reference proteome</keyword>
<name>A0A8S9ZJL1_9BILA</name>
<keyword evidence="1" id="KW-1133">Transmembrane helix</keyword>
<accession>A0A8S9ZJL1</accession>
<feature type="transmembrane region" description="Helical" evidence="1">
    <location>
        <begin position="16"/>
        <end position="42"/>
    </location>
</feature>
<dbReference type="Proteomes" id="UP000605970">
    <property type="component" value="Unassembled WGS sequence"/>
</dbReference>
<dbReference type="EMBL" id="JABEBT010000074">
    <property type="protein sequence ID" value="KAF7633555.1"/>
    <property type="molecule type" value="Genomic_DNA"/>
</dbReference>
<keyword evidence="1" id="KW-0812">Transmembrane</keyword>
<proteinExistence type="predicted"/>
<dbReference type="AlphaFoldDB" id="A0A8S9ZJL1"/>
<evidence type="ECO:0000313" key="3">
    <source>
        <dbReference type="Proteomes" id="UP000605970"/>
    </source>
</evidence>
<evidence type="ECO:0000256" key="1">
    <source>
        <dbReference type="SAM" id="Phobius"/>
    </source>
</evidence>
<feature type="transmembrane region" description="Helical" evidence="1">
    <location>
        <begin position="93"/>
        <end position="113"/>
    </location>
</feature>
<sequence length="120" mass="13965">MNTSIINQNEGIIFEYIFPAIIFSFASIIGISLNFSVCYISFKYRKQYSTLSSNTAFLLSINSFFEILHQTGNFFHLLITATGIHFIQFKFAILFQIQSFIGYYTSVLMFTILKEYLKLF</sequence>